<dbReference type="Gene3D" id="3.40.50.1820">
    <property type="entry name" value="alpha/beta hydrolase"/>
    <property type="match status" value="1"/>
</dbReference>
<evidence type="ECO:0000313" key="1">
    <source>
        <dbReference type="EMBL" id="AQY49655.1"/>
    </source>
</evidence>
<dbReference type="SUPFAM" id="SSF53474">
    <property type="entry name" value="alpha/beta-Hydrolases"/>
    <property type="match status" value="1"/>
</dbReference>
<dbReference type="AlphaFoldDB" id="A0A1S7FQN3"/>
<protein>
    <recommendedName>
        <fullName evidence="3">Alpha/beta hydrolase</fullName>
    </recommendedName>
</protein>
<gene>
    <name evidence="1" type="ORF">UE46_00290</name>
</gene>
<dbReference type="InterPro" id="IPR029058">
    <property type="entry name" value="AB_hydrolase_fold"/>
</dbReference>
<name>A0A1S7FQN3_9LIST</name>
<evidence type="ECO:0000313" key="2">
    <source>
        <dbReference type="Proteomes" id="UP000223060"/>
    </source>
</evidence>
<dbReference type="Proteomes" id="UP000223060">
    <property type="component" value="Chromosome"/>
</dbReference>
<organism evidence="1 2">
    <name type="scientific">Listeria weihenstephanensis</name>
    <dbReference type="NCBI Taxonomy" id="1006155"/>
    <lineage>
        <taxon>Bacteria</taxon>
        <taxon>Bacillati</taxon>
        <taxon>Bacillota</taxon>
        <taxon>Bacilli</taxon>
        <taxon>Bacillales</taxon>
        <taxon>Listeriaceae</taxon>
        <taxon>Listeria</taxon>
    </lineage>
</organism>
<dbReference type="KEGG" id="lwi:UE46_00290"/>
<dbReference type="RefSeq" id="WP_036060544.1">
    <property type="nucleotide sequence ID" value="NZ_CP011102.1"/>
</dbReference>
<sequence>MEANKIKGESKSVVLDNGAELTYCEYGKENKEVLIAGAFYFHTLMPVIEGLAKRYHVYGVVMRFDGITDELNPDGTTHWGRQWGKDIYDFSQKLGITKFHYNGKCHGTVPGWYLVKEHPEVLETFSSFYLAPHLRKQNSRKWFDLLDGEDPTKMMAVAMRKPEGLKAKMEEMAALGGGAPNPAIEEYATSPEKIWATQEACKEALENMSIPVGYMFGTIDPLFEDYFDSNMYAMRNTKGSRAVILGGECHLMELDCPDRVVNEVFMFIDESKKSY</sequence>
<proteinExistence type="predicted"/>
<keyword evidence="2" id="KW-1185">Reference proteome</keyword>
<accession>A0A1S7FQN3</accession>
<evidence type="ECO:0008006" key="3">
    <source>
        <dbReference type="Google" id="ProtNLM"/>
    </source>
</evidence>
<reference evidence="2" key="1">
    <citation type="submission" date="2015-03" db="EMBL/GenBank/DDBJ databases">
        <authorList>
            <person name="Ferrari E."/>
            <person name="Walter M.C."/>
            <person name="Huptas C."/>
            <person name="Scherer S."/>
            <person name="Mueller-Herbst S."/>
        </authorList>
    </citation>
    <scope>NUCLEOTIDE SEQUENCE [LARGE SCALE GENOMIC DNA]</scope>
    <source>
        <strain evidence="2">LWP01</strain>
    </source>
</reference>
<dbReference type="EMBL" id="CP011102">
    <property type="protein sequence ID" value="AQY49655.1"/>
    <property type="molecule type" value="Genomic_DNA"/>
</dbReference>